<accession>A0ABW6M736</accession>
<organism evidence="2 3">
    <name type="scientific">Streptomyces hokutonensis</name>
    <dbReference type="NCBI Taxonomy" id="1306990"/>
    <lineage>
        <taxon>Bacteria</taxon>
        <taxon>Bacillati</taxon>
        <taxon>Actinomycetota</taxon>
        <taxon>Actinomycetes</taxon>
        <taxon>Kitasatosporales</taxon>
        <taxon>Streptomycetaceae</taxon>
        <taxon>Streptomyces</taxon>
    </lineage>
</organism>
<name>A0ABW6M736_9ACTN</name>
<sequence>MTAHETSEGGQGQAEARGAEGGGDSQAARTHLSAAGLRARGWTPGMVRQLLGEPDLFRASPHVRSSPPTRLYCVERVEAAERSDAFRAVAAAAARRCAAARSAAQRRRREVLTRITAEPIDVPRLTPQRLTALAVEHRNRRDEQRTYERWAPQPQPSGTATVESADPTALDRWKVDYLRHRLTRYDELLNGLYGATGRAAAEELLRRRLYAAITEAYPLLAQECERRLSERECGPSPE</sequence>
<dbReference type="Proteomes" id="UP001601303">
    <property type="component" value="Unassembled WGS sequence"/>
</dbReference>
<evidence type="ECO:0000313" key="3">
    <source>
        <dbReference type="Proteomes" id="UP001601303"/>
    </source>
</evidence>
<comment type="caution">
    <text evidence="2">The sequence shown here is derived from an EMBL/GenBank/DDBJ whole genome shotgun (WGS) entry which is preliminary data.</text>
</comment>
<keyword evidence="3" id="KW-1185">Reference proteome</keyword>
<protein>
    <submittedName>
        <fullName evidence="2">Uncharacterized protein</fullName>
    </submittedName>
</protein>
<dbReference type="RefSeq" id="WP_388109491.1">
    <property type="nucleotide sequence ID" value="NZ_JBIAHM010000009.1"/>
</dbReference>
<evidence type="ECO:0000256" key="1">
    <source>
        <dbReference type="SAM" id="MobiDB-lite"/>
    </source>
</evidence>
<dbReference type="EMBL" id="JBIAHM010000009">
    <property type="protein sequence ID" value="MFE9601926.1"/>
    <property type="molecule type" value="Genomic_DNA"/>
</dbReference>
<gene>
    <name evidence="2" type="ORF">ACFYNQ_25590</name>
</gene>
<reference evidence="2 3" key="1">
    <citation type="submission" date="2024-10" db="EMBL/GenBank/DDBJ databases">
        <title>The Natural Products Discovery Center: Release of the First 8490 Sequenced Strains for Exploring Actinobacteria Biosynthetic Diversity.</title>
        <authorList>
            <person name="Kalkreuter E."/>
            <person name="Kautsar S.A."/>
            <person name="Yang D."/>
            <person name="Bader C.D."/>
            <person name="Teijaro C.N."/>
            <person name="Fluegel L."/>
            <person name="Davis C.M."/>
            <person name="Simpson J.R."/>
            <person name="Lauterbach L."/>
            <person name="Steele A.D."/>
            <person name="Gui C."/>
            <person name="Meng S."/>
            <person name="Li G."/>
            <person name="Viehrig K."/>
            <person name="Ye F."/>
            <person name="Su P."/>
            <person name="Kiefer A.F."/>
            <person name="Nichols A."/>
            <person name="Cepeda A.J."/>
            <person name="Yan W."/>
            <person name="Fan B."/>
            <person name="Jiang Y."/>
            <person name="Adhikari A."/>
            <person name="Zheng C.-J."/>
            <person name="Schuster L."/>
            <person name="Cowan T.M."/>
            <person name="Smanski M.J."/>
            <person name="Chevrette M.G."/>
            <person name="De Carvalho L.P.S."/>
            <person name="Shen B."/>
        </authorList>
    </citation>
    <scope>NUCLEOTIDE SEQUENCE [LARGE SCALE GENOMIC DNA]</scope>
    <source>
        <strain evidence="2 3">NPDC006488</strain>
    </source>
</reference>
<evidence type="ECO:0000313" key="2">
    <source>
        <dbReference type="EMBL" id="MFE9601926.1"/>
    </source>
</evidence>
<feature type="region of interest" description="Disordered" evidence="1">
    <location>
        <begin position="1"/>
        <end position="28"/>
    </location>
</feature>
<proteinExistence type="predicted"/>